<evidence type="ECO:0000256" key="4">
    <source>
        <dbReference type="ARBA" id="ARBA00022741"/>
    </source>
</evidence>
<accession>A0ABQ0AX95</accession>
<protein>
    <recommendedName>
        <fullName evidence="9">Phosphopantetheine adenylyltransferase</fullName>
        <ecNumber evidence="9">2.7.7.3</ecNumber>
    </recommendedName>
    <alternativeName>
        <fullName evidence="9">Dephospho-CoA pyrophosphorylase</fullName>
    </alternativeName>
    <alternativeName>
        <fullName evidence="9">Pantetheine-phosphate adenylyltransferase</fullName>
        <shortName evidence="9">PPAT</shortName>
    </alternativeName>
</protein>
<feature type="binding site" evidence="9">
    <location>
        <begin position="123"/>
        <end position="129"/>
    </location>
    <ligand>
        <name>ATP</name>
        <dbReference type="ChEBI" id="CHEBI:30616"/>
    </ligand>
</feature>
<evidence type="ECO:0000256" key="7">
    <source>
        <dbReference type="ARBA" id="ARBA00022993"/>
    </source>
</evidence>
<sequence>MKIAVYPGSFDPVTLGHIDIIKRTATMFDKVIIGVLNNRAKSPLFTAEERVELLKEVTGDIPNAEVQAFKGLLIDFVRQNHANVIVRGLRAITDFEYELQMAQTNRVIAPEIDTIFLTTNLKYSYLSSSIVKEIAEYDGDISAFLHPAAAARVRAKLEEKTKAQG</sequence>
<comment type="cofactor">
    <cofactor evidence="9">
        <name>Mg(2+)</name>
        <dbReference type="ChEBI" id="CHEBI:18420"/>
    </cofactor>
</comment>
<organism evidence="11 12">
    <name type="scientific">Enterocloster alcoholdehydrogenati</name>
    <dbReference type="NCBI Taxonomy" id="2547410"/>
    <lineage>
        <taxon>Bacteria</taxon>
        <taxon>Bacillati</taxon>
        <taxon>Bacillota</taxon>
        <taxon>Clostridia</taxon>
        <taxon>Lachnospirales</taxon>
        <taxon>Lachnospiraceae</taxon>
        <taxon>Enterocloster</taxon>
    </lineage>
</organism>
<evidence type="ECO:0000256" key="6">
    <source>
        <dbReference type="ARBA" id="ARBA00022842"/>
    </source>
</evidence>
<comment type="catalytic activity">
    <reaction evidence="8 9">
        <text>(R)-4'-phosphopantetheine + ATP + H(+) = 3'-dephospho-CoA + diphosphate</text>
        <dbReference type="Rhea" id="RHEA:19801"/>
        <dbReference type="ChEBI" id="CHEBI:15378"/>
        <dbReference type="ChEBI" id="CHEBI:30616"/>
        <dbReference type="ChEBI" id="CHEBI:33019"/>
        <dbReference type="ChEBI" id="CHEBI:57328"/>
        <dbReference type="ChEBI" id="CHEBI:61723"/>
        <dbReference type="EC" id="2.7.7.3"/>
    </reaction>
</comment>
<dbReference type="NCBIfam" id="TIGR00125">
    <property type="entry name" value="cyt_tran_rel"/>
    <property type="match status" value="1"/>
</dbReference>
<dbReference type="Gene3D" id="3.40.50.620">
    <property type="entry name" value="HUPs"/>
    <property type="match status" value="1"/>
</dbReference>
<name>A0ABQ0AX95_9FIRM</name>
<dbReference type="SUPFAM" id="SSF52374">
    <property type="entry name" value="Nucleotidylyl transferase"/>
    <property type="match status" value="1"/>
</dbReference>
<gene>
    <name evidence="9 11" type="primary">coaD</name>
    <name evidence="11" type="ORF">F130042H8_16910</name>
</gene>
<evidence type="ECO:0000313" key="11">
    <source>
        <dbReference type="EMBL" id="GAA6268631.1"/>
    </source>
</evidence>
<feature type="binding site" evidence="9">
    <location>
        <begin position="88"/>
        <end position="90"/>
    </location>
    <ligand>
        <name>ATP</name>
        <dbReference type="ChEBI" id="CHEBI:30616"/>
    </ligand>
</feature>
<dbReference type="PRINTS" id="PR01020">
    <property type="entry name" value="LPSBIOSNTHSS"/>
</dbReference>
<evidence type="ECO:0000256" key="2">
    <source>
        <dbReference type="ARBA" id="ARBA00022679"/>
    </source>
</evidence>
<keyword evidence="12" id="KW-1185">Reference proteome</keyword>
<dbReference type="NCBIfam" id="TIGR01510">
    <property type="entry name" value="coaD_prev_kdtB"/>
    <property type="match status" value="1"/>
</dbReference>
<dbReference type="EMBL" id="BAABXL010000001">
    <property type="protein sequence ID" value="GAA6268631.1"/>
    <property type="molecule type" value="Genomic_DNA"/>
</dbReference>
<evidence type="ECO:0000256" key="5">
    <source>
        <dbReference type="ARBA" id="ARBA00022840"/>
    </source>
</evidence>
<comment type="subcellular location">
    <subcellularLocation>
        <location evidence="9">Cytoplasm</location>
    </subcellularLocation>
</comment>
<evidence type="ECO:0000313" key="12">
    <source>
        <dbReference type="Proteomes" id="UP001600894"/>
    </source>
</evidence>
<dbReference type="HAMAP" id="MF_00151">
    <property type="entry name" value="PPAT_bact"/>
    <property type="match status" value="1"/>
</dbReference>
<feature type="domain" description="Cytidyltransferase-like" evidence="10">
    <location>
        <begin position="5"/>
        <end position="133"/>
    </location>
</feature>
<comment type="function">
    <text evidence="9">Reversibly transfers an adenylyl group from ATP to 4'-phosphopantetheine, yielding dephospho-CoA (dPCoA) and pyrophosphate.</text>
</comment>
<evidence type="ECO:0000259" key="10">
    <source>
        <dbReference type="Pfam" id="PF01467"/>
    </source>
</evidence>
<comment type="pathway">
    <text evidence="9">Cofactor biosynthesis; coenzyme A biosynthesis; CoA from (R)-pantothenate: step 4/5.</text>
</comment>
<keyword evidence="2 9" id="KW-0808">Transferase</keyword>
<keyword evidence="5 9" id="KW-0067">ATP-binding</keyword>
<dbReference type="EC" id="2.7.7.3" evidence="9"/>
<comment type="subunit">
    <text evidence="9">Homohexamer.</text>
</comment>
<keyword evidence="7 9" id="KW-0173">Coenzyme A biosynthesis</keyword>
<dbReference type="PANTHER" id="PTHR21342">
    <property type="entry name" value="PHOSPHOPANTETHEINE ADENYLYLTRANSFERASE"/>
    <property type="match status" value="1"/>
</dbReference>
<feature type="binding site" evidence="9">
    <location>
        <begin position="9"/>
        <end position="10"/>
    </location>
    <ligand>
        <name>ATP</name>
        <dbReference type="ChEBI" id="CHEBI:30616"/>
    </ligand>
</feature>
<keyword evidence="1 9" id="KW-0963">Cytoplasm</keyword>
<feature type="binding site" evidence="9">
    <location>
        <position position="17"/>
    </location>
    <ligand>
        <name>ATP</name>
        <dbReference type="ChEBI" id="CHEBI:30616"/>
    </ligand>
</feature>
<dbReference type="RefSeq" id="WP_176253464.1">
    <property type="nucleotide sequence ID" value="NZ_BAABXL010000001.1"/>
</dbReference>
<dbReference type="InterPro" id="IPR004821">
    <property type="entry name" value="Cyt_trans-like"/>
</dbReference>
<dbReference type="CDD" id="cd02163">
    <property type="entry name" value="PPAT"/>
    <property type="match status" value="1"/>
</dbReference>
<dbReference type="GO" id="GO:0016779">
    <property type="term" value="F:nucleotidyltransferase activity"/>
    <property type="evidence" value="ECO:0007669"/>
    <property type="project" value="UniProtKB-KW"/>
</dbReference>
<dbReference type="InterPro" id="IPR001980">
    <property type="entry name" value="PPAT"/>
</dbReference>
<feature type="binding site" evidence="9">
    <location>
        <position position="73"/>
    </location>
    <ligand>
        <name>substrate</name>
    </ligand>
</feature>
<feature type="binding site" evidence="9">
    <location>
        <position position="98"/>
    </location>
    <ligand>
        <name>ATP</name>
        <dbReference type="ChEBI" id="CHEBI:30616"/>
    </ligand>
</feature>
<feature type="binding site" evidence="9">
    <location>
        <position position="9"/>
    </location>
    <ligand>
        <name>substrate</name>
    </ligand>
</feature>
<proteinExistence type="inferred from homology"/>
<feature type="binding site" evidence="9">
    <location>
        <position position="87"/>
    </location>
    <ligand>
        <name>substrate</name>
    </ligand>
</feature>
<comment type="similarity">
    <text evidence="9">Belongs to the bacterial CoaD family.</text>
</comment>
<reference evidence="11 12" key="1">
    <citation type="submission" date="2024-04" db="EMBL/GenBank/DDBJ databases">
        <title>Defined microbial consortia suppress multidrug-resistant proinflammatory Enterobacteriaceae via ecological control.</title>
        <authorList>
            <person name="Furuichi M."/>
            <person name="Kawaguchi T."/>
            <person name="Pust M."/>
            <person name="Yasuma K."/>
            <person name="Plichta D."/>
            <person name="Hasegawa N."/>
            <person name="Ohya T."/>
            <person name="Bhattarai S."/>
            <person name="Sasajima S."/>
            <person name="Aoto Y."/>
            <person name="Tuganbaev T."/>
            <person name="Yaginuma M."/>
            <person name="Ueda M."/>
            <person name="Okahashi N."/>
            <person name="Amafuji K."/>
            <person name="Kiridooshi Y."/>
            <person name="Sugita K."/>
            <person name="Strazar M."/>
            <person name="Skelly A."/>
            <person name="Suda W."/>
            <person name="Hattori M."/>
            <person name="Nakamoto N."/>
            <person name="Caballero S."/>
            <person name="Norman J."/>
            <person name="Olle B."/>
            <person name="Tanoue T."/>
            <person name="Arita M."/>
            <person name="Bucci V."/>
            <person name="Atarashi K."/>
            <person name="Xavier R."/>
            <person name="Honda K."/>
        </authorList>
    </citation>
    <scope>NUCLEOTIDE SEQUENCE [LARGE SCALE GENOMIC DNA]</scope>
    <source>
        <strain evidence="12">f13</strain>
    </source>
</reference>
<keyword evidence="3 9" id="KW-0548">Nucleotidyltransferase</keyword>
<evidence type="ECO:0000256" key="8">
    <source>
        <dbReference type="ARBA" id="ARBA00029346"/>
    </source>
</evidence>
<feature type="binding site" evidence="9">
    <location>
        <position position="41"/>
    </location>
    <ligand>
        <name>substrate</name>
    </ligand>
</feature>
<comment type="caution">
    <text evidence="11">The sequence shown here is derived from an EMBL/GenBank/DDBJ whole genome shotgun (WGS) entry which is preliminary data.</text>
</comment>
<keyword evidence="6 9" id="KW-0460">Magnesium</keyword>
<keyword evidence="4 9" id="KW-0547">Nucleotide-binding</keyword>
<dbReference type="Pfam" id="PF01467">
    <property type="entry name" value="CTP_transf_like"/>
    <property type="match status" value="1"/>
</dbReference>
<dbReference type="PANTHER" id="PTHR21342:SF1">
    <property type="entry name" value="PHOSPHOPANTETHEINE ADENYLYLTRANSFERASE"/>
    <property type="match status" value="1"/>
</dbReference>
<feature type="site" description="Transition state stabilizer" evidence="9">
    <location>
        <position position="17"/>
    </location>
</feature>
<dbReference type="InterPro" id="IPR014729">
    <property type="entry name" value="Rossmann-like_a/b/a_fold"/>
</dbReference>
<evidence type="ECO:0000256" key="9">
    <source>
        <dbReference type="HAMAP-Rule" id="MF_00151"/>
    </source>
</evidence>
<dbReference type="Proteomes" id="UP001600894">
    <property type="component" value="Unassembled WGS sequence"/>
</dbReference>
<evidence type="ECO:0000256" key="3">
    <source>
        <dbReference type="ARBA" id="ARBA00022695"/>
    </source>
</evidence>
<evidence type="ECO:0000256" key="1">
    <source>
        <dbReference type="ARBA" id="ARBA00022490"/>
    </source>
</evidence>